<dbReference type="OrthoDB" id="2221733at2"/>
<comment type="caution">
    <text evidence="2">The sequence shown here is derived from an EMBL/GenBank/DDBJ whole genome shotgun (WGS) entry which is preliminary data.</text>
</comment>
<evidence type="ECO:0000313" key="2">
    <source>
        <dbReference type="EMBL" id="GGE26517.1"/>
    </source>
</evidence>
<accession>A0A917ED99</accession>
<dbReference type="Proteomes" id="UP000660801">
    <property type="component" value="Unassembled WGS sequence"/>
</dbReference>
<gene>
    <name evidence="2" type="ORF">GCM10011510_04660</name>
</gene>
<keyword evidence="1" id="KW-0812">Transmembrane</keyword>
<dbReference type="RefSeq" id="WP_068989415.1">
    <property type="nucleotide sequence ID" value="NZ_BMJN01000004.1"/>
</dbReference>
<protein>
    <submittedName>
        <fullName evidence="2">Uncharacterized protein</fullName>
    </submittedName>
</protein>
<feature type="transmembrane region" description="Helical" evidence="1">
    <location>
        <begin position="12"/>
        <end position="32"/>
    </location>
</feature>
<evidence type="ECO:0000313" key="3">
    <source>
        <dbReference type="Proteomes" id="UP000660801"/>
    </source>
</evidence>
<evidence type="ECO:0000256" key="1">
    <source>
        <dbReference type="SAM" id="Phobius"/>
    </source>
</evidence>
<keyword evidence="3" id="KW-1185">Reference proteome</keyword>
<name>A0A917ED99_9STRE</name>
<organism evidence="2 3">
    <name type="scientific">Streptococcus himalayensis</name>
    <dbReference type="NCBI Taxonomy" id="1888195"/>
    <lineage>
        <taxon>Bacteria</taxon>
        <taxon>Bacillati</taxon>
        <taxon>Bacillota</taxon>
        <taxon>Bacilli</taxon>
        <taxon>Lactobacillales</taxon>
        <taxon>Streptococcaceae</taxon>
        <taxon>Streptococcus</taxon>
    </lineage>
</organism>
<keyword evidence="1" id="KW-0472">Membrane</keyword>
<keyword evidence="1" id="KW-1133">Transmembrane helix</keyword>
<sequence>MPNITNDNVQIWTLYITVAIALIGFVFNVISLRQTKKATEDMAKPYINVFIDVYAIKSDYRVYVFKNFGNSPAYIDKIEVLGELDTVHQKLKFQSLVGNMIAPGQSITSTIERGYHGIATLHIKYHDQHNNDYKASFRLDADAFNTLTYIVPDTSNSDDVASAIRQSTAALIRDMK</sequence>
<dbReference type="AlphaFoldDB" id="A0A917ED99"/>
<reference evidence="2" key="2">
    <citation type="submission" date="2020-09" db="EMBL/GenBank/DDBJ databases">
        <authorList>
            <person name="Sun Q."/>
            <person name="Zhou Y."/>
        </authorList>
    </citation>
    <scope>NUCLEOTIDE SEQUENCE</scope>
    <source>
        <strain evidence="2">CGMCC 1.15533</strain>
    </source>
</reference>
<proteinExistence type="predicted"/>
<reference evidence="2" key="1">
    <citation type="journal article" date="2014" name="Int. J. Syst. Evol. Microbiol.">
        <title>Complete genome sequence of Corynebacterium casei LMG S-19264T (=DSM 44701T), isolated from a smear-ripened cheese.</title>
        <authorList>
            <consortium name="US DOE Joint Genome Institute (JGI-PGF)"/>
            <person name="Walter F."/>
            <person name="Albersmeier A."/>
            <person name="Kalinowski J."/>
            <person name="Ruckert C."/>
        </authorList>
    </citation>
    <scope>NUCLEOTIDE SEQUENCE</scope>
    <source>
        <strain evidence="2">CGMCC 1.15533</strain>
    </source>
</reference>
<dbReference type="EMBL" id="BMJN01000004">
    <property type="protein sequence ID" value="GGE26517.1"/>
    <property type="molecule type" value="Genomic_DNA"/>
</dbReference>